<proteinExistence type="predicted"/>
<dbReference type="Proteomes" id="UP000273371">
    <property type="component" value="Segment"/>
</dbReference>
<accession>A0A3G3M8D6</accession>
<dbReference type="KEGG" id="vg:64470010"/>
<sequence length="113" mass="12862">MSLFQCDNCGCVENTALSSQGFIGIFEDFFDWSYAPERRGMKLCSACGPTHYSDGQLTKYGKWHNVFSREYLPVGKFETNAKGNLSHKENGDDDYRKYIIKIDAPIPNKPFFG</sequence>
<dbReference type="EMBL" id="MH717097">
    <property type="protein sequence ID" value="AYR02304.1"/>
    <property type="molecule type" value="Genomic_DNA"/>
</dbReference>
<dbReference type="RefSeq" id="YP_010054327.1">
    <property type="nucleotide sequence ID" value="NC_054651.1"/>
</dbReference>
<dbReference type="GeneID" id="64470010"/>
<name>A0A3G3M8D6_9CAUD</name>
<evidence type="ECO:0000313" key="2">
    <source>
        <dbReference type="Proteomes" id="UP000273371"/>
    </source>
</evidence>
<keyword evidence="2" id="KW-1185">Reference proteome</keyword>
<protein>
    <submittedName>
        <fullName evidence="1">Uncharacterized protein</fullName>
    </submittedName>
</protein>
<evidence type="ECO:0000313" key="1">
    <source>
        <dbReference type="EMBL" id="AYR02304.1"/>
    </source>
</evidence>
<organism evidence="1 2">
    <name type="scientific">Escherichia phage C1</name>
    <dbReference type="NCBI Taxonomy" id="2340716"/>
    <lineage>
        <taxon>Viruses</taxon>
        <taxon>Duplodnaviria</taxon>
        <taxon>Heunggongvirae</taxon>
        <taxon>Uroviricota</taxon>
        <taxon>Caudoviricetes</taxon>
        <taxon>Deseoctovirus</taxon>
        <taxon>Deseoctovirus C1</taxon>
    </lineage>
</organism>
<reference evidence="1 2" key="1">
    <citation type="submission" date="2018-08" db="EMBL/GenBank/DDBJ databases">
        <title>Distribution characteristics of Escherichia coli phages in piglets intestinal isolated from Jiangsu and Anhui province.</title>
        <authorList>
            <person name="Lin Y."/>
            <person name="Zhou B."/>
            <person name="Luo J."/>
            <person name="Hua J."/>
            <person name="Zhang M."/>
        </authorList>
    </citation>
    <scope>NUCLEOTIDE SEQUENCE [LARGE SCALE GENOMIC DNA]</scope>
</reference>